<dbReference type="Proteomes" id="UP001556367">
    <property type="component" value="Unassembled WGS sequence"/>
</dbReference>
<dbReference type="Pfam" id="PF16862">
    <property type="entry name" value="Glyco_hydro_79C"/>
    <property type="match status" value="1"/>
</dbReference>
<accession>A0ABR3J140</accession>
<reference evidence="4" key="1">
    <citation type="submission" date="2024-06" db="EMBL/GenBank/DDBJ databases">
        <title>Multi-omics analyses provide insights into the biosynthesis of the anticancer antibiotic pleurotin in Hohenbuehelia grisea.</title>
        <authorList>
            <person name="Weaver J.A."/>
            <person name="Alberti F."/>
        </authorList>
    </citation>
    <scope>NUCLEOTIDE SEQUENCE [LARGE SCALE GENOMIC DNA]</scope>
    <source>
        <strain evidence="4">T-177</strain>
    </source>
</reference>
<dbReference type="InterPro" id="IPR031728">
    <property type="entry name" value="GlcAase_C"/>
</dbReference>
<dbReference type="InterPro" id="IPR052974">
    <property type="entry name" value="GH79_Enzymes"/>
</dbReference>
<name>A0ABR3J140_9AGAR</name>
<feature type="signal peptide" evidence="1">
    <location>
        <begin position="1"/>
        <end position="19"/>
    </location>
</feature>
<dbReference type="Gene3D" id="3.20.20.80">
    <property type="entry name" value="Glycosidases"/>
    <property type="match status" value="1"/>
</dbReference>
<dbReference type="InterPro" id="IPR017853">
    <property type="entry name" value="GH"/>
</dbReference>
<comment type="caution">
    <text evidence="3">The sequence shown here is derived from an EMBL/GenBank/DDBJ whole genome shotgun (WGS) entry which is preliminary data.</text>
</comment>
<dbReference type="SUPFAM" id="SSF51445">
    <property type="entry name" value="(Trans)glycosidases"/>
    <property type="match status" value="1"/>
</dbReference>
<evidence type="ECO:0000259" key="2">
    <source>
        <dbReference type="Pfam" id="PF16862"/>
    </source>
</evidence>
<keyword evidence="4" id="KW-1185">Reference proteome</keyword>
<dbReference type="PANTHER" id="PTHR36183">
    <property type="entry name" value="BETA-GLUCURONIDASE"/>
    <property type="match status" value="1"/>
</dbReference>
<dbReference type="PANTHER" id="PTHR36183:SF2">
    <property type="entry name" value="BETA-GLUCURONIDASE C-TERMINAL DOMAIN-CONTAINING PROTEIN"/>
    <property type="match status" value="1"/>
</dbReference>
<keyword evidence="1" id="KW-0732">Signal</keyword>
<proteinExistence type="predicted"/>
<dbReference type="EMBL" id="JASNQZ010000012">
    <property type="protein sequence ID" value="KAL0949351.1"/>
    <property type="molecule type" value="Genomic_DNA"/>
</dbReference>
<organism evidence="3 4">
    <name type="scientific">Hohenbuehelia grisea</name>
    <dbReference type="NCBI Taxonomy" id="104357"/>
    <lineage>
        <taxon>Eukaryota</taxon>
        <taxon>Fungi</taxon>
        <taxon>Dikarya</taxon>
        <taxon>Basidiomycota</taxon>
        <taxon>Agaricomycotina</taxon>
        <taxon>Agaricomycetes</taxon>
        <taxon>Agaricomycetidae</taxon>
        <taxon>Agaricales</taxon>
        <taxon>Pleurotineae</taxon>
        <taxon>Pleurotaceae</taxon>
        <taxon>Hohenbuehelia</taxon>
    </lineage>
</organism>
<protein>
    <recommendedName>
        <fullName evidence="2">Beta-glucuronidase C-terminal domain-containing protein</fullName>
    </recommendedName>
</protein>
<feature type="domain" description="Beta-glucuronidase C-terminal" evidence="2">
    <location>
        <begin position="415"/>
        <end position="523"/>
    </location>
</feature>
<sequence length="565" mass="60091">MFPHSIVSVLLFQSLLAFAANVQLSISSSPPSSHVVEPNFLGISYELSFMNEYIGNDTSSIPPAVINYMKIIRSRTAASPLRFRVGGNSMDTSVYVPSQKSPMMTLTNASANANNQPVDYGPMLWQVLKQVQKQVGGAEFLIGLSLLDPNGANMPVLAGAAKQGLGDALDAFLLGNEPDLYTPHQNRPNLKNYTVDNYIDEFTTAMNHLTDTSAGNVLALSDLAGPTICCNWDLASLLQQGYLSHFSNVLKYITLQHYPQNNCFGRYEYELPYYMAHDNVVKLAGWQQNGINYLLSNSSWPKLIMSEFNSASCGGIPGISDTFAVGALWSSDYALQLAASGYSAAYLHTRERGISYNIFAPPAPEADAKTGAWTTNPAFYSLLFTADALNSNNGSIVVDLNVANSRTNPNATTAAYAVFDANNPSALLRAVMFNYANGTSEPFDIPAGNLTSAAAGKTLTVKFLTAASAAEKTNIAWGGKTFAGVGDGNMVAAPADATWATQDQRIDCSNGCTVTVPGPGAAILMVADAVEARLSQNAATASIPRVGTIMVGLISALGLWAGLCL</sequence>
<evidence type="ECO:0000313" key="4">
    <source>
        <dbReference type="Proteomes" id="UP001556367"/>
    </source>
</evidence>
<evidence type="ECO:0000256" key="1">
    <source>
        <dbReference type="SAM" id="SignalP"/>
    </source>
</evidence>
<evidence type="ECO:0000313" key="3">
    <source>
        <dbReference type="EMBL" id="KAL0949351.1"/>
    </source>
</evidence>
<feature type="chain" id="PRO_5046773901" description="Beta-glucuronidase C-terminal domain-containing protein" evidence="1">
    <location>
        <begin position="20"/>
        <end position="565"/>
    </location>
</feature>
<gene>
    <name evidence="3" type="ORF">HGRIS_009421</name>
</gene>